<dbReference type="SUPFAM" id="SSF52540">
    <property type="entry name" value="P-loop containing nucleoside triphosphate hydrolases"/>
    <property type="match status" value="1"/>
</dbReference>
<evidence type="ECO:0000256" key="12">
    <source>
        <dbReference type="ARBA" id="ARBA00072252"/>
    </source>
</evidence>
<evidence type="ECO:0000256" key="11">
    <source>
        <dbReference type="ARBA" id="ARBA00061173"/>
    </source>
</evidence>
<evidence type="ECO:0000256" key="7">
    <source>
        <dbReference type="ARBA" id="ARBA00022840"/>
    </source>
</evidence>
<keyword evidence="9 13" id="KW-0472">Membrane</keyword>
<dbReference type="Gene3D" id="3.40.50.300">
    <property type="entry name" value="P-loop containing nucleotide triphosphate hydrolases"/>
    <property type="match status" value="1"/>
</dbReference>
<dbReference type="PROSITE" id="PS50929">
    <property type="entry name" value="ABC_TM1F"/>
    <property type="match status" value="1"/>
</dbReference>
<keyword evidence="5" id="KW-0204">Cytolysis</keyword>
<comment type="similarity">
    <text evidence="11">Belongs to the ABC transporter superfamily. Cyclolysin exporter (TC 3.A.1.109.2) family.</text>
</comment>
<dbReference type="NCBIfam" id="TIGR03375">
    <property type="entry name" value="type_I_sec_LssB"/>
    <property type="match status" value="1"/>
</dbReference>
<keyword evidence="2" id="KW-0813">Transport</keyword>
<dbReference type="GO" id="GO:0140359">
    <property type="term" value="F:ABC-type transporter activity"/>
    <property type="evidence" value="ECO:0007669"/>
    <property type="project" value="InterPro"/>
</dbReference>
<keyword evidence="6" id="KW-0547">Nucleotide-binding</keyword>
<evidence type="ECO:0000259" key="16">
    <source>
        <dbReference type="PROSITE" id="PS50990"/>
    </source>
</evidence>
<evidence type="ECO:0000313" key="17">
    <source>
        <dbReference type="EMBL" id="ADI29097.1"/>
    </source>
</evidence>
<reference evidence="17 18" key="2">
    <citation type="journal article" date="2011" name="J. Bacteriol.">
        <title>Genomes of three methylotrophs from a single niche uncover genetic and metabolic divergence of Methylophilaceae.</title>
        <authorList>
            <person name="Lapidus A."/>
            <person name="Clum A."/>
            <person name="Labutti K."/>
            <person name="Kaluzhnaya M.G."/>
            <person name="Lim S."/>
            <person name="Beck D.A."/>
            <person name="Glavina Del Rio T."/>
            <person name="Nolan M."/>
            <person name="Mavromatis K."/>
            <person name="Huntemann M."/>
            <person name="Lucas S."/>
            <person name="Lidstrom M.E."/>
            <person name="Ivanova N."/>
            <person name="Chistoserdova L."/>
        </authorList>
    </citation>
    <scope>NUCLEOTIDE SEQUENCE [LARGE SCALE GENOMIC DNA]</scope>
    <source>
        <strain evidence="17 18">301</strain>
    </source>
</reference>
<dbReference type="InterPro" id="IPR003439">
    <property type="entry name" value="ABC_transporter-like_ATP-bd"/>
</dbReference>
<dbReference type="OrthoDB" id="8554730at2"/>
<dbReference type="GO" id="GO:0031640">
    <property type="term" value="P:killing of cells of another organism"/>
    <property type="evidence" value="ECO:0007669"/>
    <property type="project" value="UniProtKB-KW"/>
</dbReference>
<evidence type="ECO:0000256" key="13">
    <source>
        <dbReference type="SAM" id="Phobius"/>
    </source>
</evidence>
<evidence type="ECO:0000256" key="4">
    <source>
        <dbReference type="ARBA" id="ARBA00022692"/>
    </source>
</evidence>
<comment type="function">
    <text evidence="10">Involved in the export of calmodulin-sensitive adenylate cyclase-hemolysin (cyclolysin).</text>
</comment>
<evidence type="ECO:0000256" key="10">
    <source>
        <dbReference type="ARBA" id="ARBA00055355"/>
    </source>
</evidence>
<dbReference type="InterPro" id="IPR011527">
    <property type="entry name" value="ABC1_TM_dom"/>
</dbReference>
<reference evidence="18" key="1">
    <citation type="submission" date="2010-05" db="EMBL/GenBank/DDBJ databases">
        <title>Complete sequence of Methylotenera sp. 301.</title>
        <authorList>
            <person name="Lucas S."/>
            <person name="Copeland A."/>
            <person name="Lapidus A."/>
            <person name="Cheng J.-F."/>
            <person name="Bruce D."/>
            <person name="Goodwin L."/>
            <person name="Pitluck S."/>
            <person name="Clum A."/>
            <person name="Land M."/>
            <person name="Hauser L."/>
            <person name="Kyrpides N."/>
            <person name="Ivanova N."/>
            <person name="Chistoservova L."/>
            <person name="Kalyuzhnaya M."/>
            <person name="Woyke T."/>
        </authorList>
    </citation>
    <scope>NUCLEOTIDE SEQUENCE [LARGE SCALE GENOMIC DNA]</scope>
    <source>
        <strain evidence="18">301</strain>
    </source>
</reference>
<dbReference type="Gene3D" id="1.20.1560.10">
    <property type="entry name" value="ABC transporter type 1, transmembrane domain"/>
    <property type="match status" value="1"/>
</dbReference>
<feature type="domain" description="ABC transmembrane type-1" evidence="15">
    <location>
        <begin position="175"/>
        <end position="453"/>
    </location>
</feature>
<dbReference type="SMART" id="SM00382">
    <property type="entry name" value="AAA"/>
    <property type="match status" value="1"/>
</dbReference>
<feature type="transmembrane region" description="Helical" evidence="13">
    <location>
        <begin position="281"/>
        <end position="303"/>
    </location>
</feature>
<keyword evidence="4 13" id="KW-0812">Transmembrane</keyword>
<dbReference type="HOGENOM" id="CLU_000604_95_6_4"/>
<proteinExistence type="inferred from homology"/>
<dbReference type="InterPro" id="IPR039421">
    <property type="entry name" value="Type_1_exporter"/>
</dbReference>
<evidence type="ECO:0000259" key="14">
    <source>
        <dbReference type="PROSITE" id="PS50893"/>
    </source>
</evidence>
<evidence type="ECO:0000256" key="5">
    <source>
        <dbReference type="ARBA" id="ARBA00022735"/>
    </source>
</evidence>
<dbReference type="RefSeq" id="WP_013147413.1">
    <property type="nucleotide sequence ID" value="NC_014207.1"/>
</dbReference>
<dbReference type="Pfam" id="PF00005">
    <property type="entry name" value="ABC_tran"/>
    <property type="match status" value="1"/>
</dbReference>
<keyword evidence="7" id="KW-0067">ATP-binding</keyword>
<dbReference type="EMBL" id="CP002056">
    <property type="protein sequence ID" value="ADI29097.1"/>
    <property type="molecule type" value="Genomic_DNA"/>
</dbReference>
<dbReference type="InterPro" id="IPR003593">
    <property type="entry name" value="AAA+_ATPase"/>
</dbReference>
<dbReference type="SUPFAM" id="SSF90123">
    <property type="entry name" value="ABC transporter transmembrane region"/>
    <property type="match status" value="1"/>
</dbReference>
<keyword evidence="3" id="KW-1003">Cell membrane</keyword>
<gene>
    <name evidence="17" type="ordered locus">M301_0713</name>
</gene>
<comment type="subcellular location">
    <subcellularLocation>
        <location evidence="1">Cell membrane</location>
        <topology evidence="1">Multi-pass membrane protein</topology>
    </subcellularLocation>
</comment>
<organism evidence="17 18">
    <name type="scientific">Methylotenera versatilis (strain 301)</name>
    <dbReference type="NCBI Taxonomy" id="666681"/>
    <lineage>
        <taxon>Bacteria</taxon>
        <taxon>Pseudomonadati</taxon>
        <taxon>Pseudomonadota</taxon>
        <taxon>Betaproteobacteria</taxon>
        <taxon>Nitrosomonadales</taxon>
        <taxon>Methylophilaceae</taxon>
        <taxon>Methylotenera</taxon>
    </lineage>
</organism>
<dbReference type="GO" id="GO:0005886">
    <property type="term" value="C:plasma membrane"/>
    <property type="evidence" value="ECO:0007669"/>
    <property type="project" value="UniProtKB-SubCell"/>
</dbReference>
<evidence type="ECO:0000313" key="18">
    <source>
        <dbReference type="Proteomes" id="UP000000383"/>
    </source>
</evidence>
<dbReference type="InterPro" id="IPR005074">
    <property type="entry name" value="Peptidase_C39"/>
</dbReference>
<dbReference type="CDD" id="cd03245">
    <property type="entry name" value="ABCC_bacteriocin_exporters"/>
    <property type="match status" value="1"/>
</dbReference>
<feature type="transmembrane region" description="Helical" evidence="13">
    <location>
        <begin position="209"/>
        <end position="226"/>
    </location>
</feature>
<evidence type="ECO:0000256" key="6">
    <source>
        <dbReference type="ARBA" id="ARBA00022741"/>
    </source>
</evidence>
<dbReference type="CDD" id="cd18587">
    <property type="entry name" value="ABC_6TM_LapB_like"/>
    <property type="match status" value="1"/>
</dbReference>
<sequence length="722" mass="79319">MSAENLTQIENVKGENIGVVDTLLDSLVLICRIQNVATSKDALISGLPLRDGKMTPTLVKRSAERVNLAVTMLKKPIDKIRSEFLPAILLLKDEEACVLTKLDFSENKANVIFPELGDAEISIAINELEERCSGYYIVAKAKYAFDQRAPIVGKVRLRHWFWGTLAENSRIYRDIMVAAFVVNMFALAMPLFTMNVYDRVVPNRAVETLWVMAIGISLMIIGDLILRTLRGYFLDWASTRVDVKLTARIMEQVLGIRLEQRPNSVGSFASNLRSFETVRDFITSATITTLIDIPFGLIFIVVMAWISPYMIIPVILGAVLILVYSFSVQTKMHELSETMYRASAIRNATLIESLVGLETVKALGIEGQMQRKWEHSAHFLTEVSSKLRLLSSSINNGASTIQQLINISLVVLGVYLVVNGDLTMGGLIACTMLASRALVPIAQTAGLLTQYHNAATALTSLDEIMKRPLERPLDAKFLSRPAFTGNIEFREVSFSYPGSEQDALTKVSFKIKAGEHVALLGRMGSGKSTIHKLMLGLYQPTAGAILVDGIDARQIDPAELRRCVGYVQQDTHLFYGTMRDNLTISAQHVDDAAVLAAAHVGGIDEFINAHPKGFDMQIGERGETLSGGQRQGVGIARALIGNPAILLLDEPTSAMDHSGEDAIKRRLVEATKNKTLVLISHRSALYDLVDRIIVIDSGRIVADGPKEQVTEALRSGKVGKAL</sequence>
<dbReference type="GO" id="GO:0006508">
    <property type="term" value="P:proteolysis"/>
    <property type="evidence" value="ECO:0007669"/>
    <property type="project" value="InterPro"/>
</dbReference>
<dbReference type="GO" id="GO:0008233">
    <property type="term" value="F:peptidase activity"/>
    <property type="evidence" value="ECO:0007669"/>
    <property type="project" value="InterPro"/>
</dbReference>
<evidence type="ECO:0000256" key="9">
    <source>
        <dbReference type="ARBA" id="ARBA00023136"/>
    </source>
</evidence>
<dbReference type="Gene3D" id="3.90.70.10">
    <property type="entry name" value="Cysteine proteinases"/>
    <property type="match status" value="1"/>
</dbReference>
<dbReference type="GO" id="GO:0034040">
    <property type="term" value="F:ATPase-coupled lipid transmembrane transporter activity"/>
    <property type="evidence" value="ECO:0007669"/>
    <property type="project" value="TreeGrafter"/>
</dbReference>
<dbReference type="PROSITE" id="PS50893">
    <property type="entry name" value="ABC_TRANSPORTER_2"/>
    <property type="match status" value="1"/>
</dbReference>
<feature type="domain" description="Peptidase C39" evidence="16">
    <location>
        <begin position="13"/>
        <end position="139"/>
    </location>
</feature>
<evidence type="ECO:0000256" key="2">
    <source>
        <dbReference type="ARBA" id="ARBA00022448"/>
    </source>
</evidence>
<dbReference type="eggNOG" id="COG2274">
    <property type="taxonomic scope" value="Bacteria"/>
</dbReference>
<dbReference type="STRING" id="666681.M301_0713"/>
<feature type="transmembrane region" description="Helical" evidence="13">
    <location>
        <begin position="175"/>
        <end position="197"/>
    </location>
</feature>
<dbReference type="PANTHER" id="PTHR24221">
    <property type="entry name" value="ATP-BINDING CASSETTE SUB-FAMILY B"/>
    <property type="match status" value="1"/>
</dbReference>
<keyword evidence="8 13" id="KW-1133">Transmembrane helix</keyword>
<protein>
    <recommendedName>
        <fullName evidence="12">Cyclolysin secretion/processing ATP-binding protein CyaB</fullName>
    </recommendedName>
</protein>
<dbReference type="Proteomes" id="UP000000383">
    <property type="component" value="Chromosome"/>
</dbReference>
<evidence type="ECO:0000256" key="1">
    <source>
        <dbReference type="ARBA" id="ARBA00004651"/>
    </source>
</evidence>
<feature type="transmembrane region" description="Helical" evidence="13">
    <location>
        <begin position="309"/>
        <end position="326"/>
    </location>
</feature>
<dbReference type="PROSITE" id="PS50990">
    <property type="entry name" value="PEPTIDASE_C39"/>
    <property type="match status" value="1"/>
</dbReference>
<dbReference type="InterPro" id="IPR036640">
    <property type="entry name" value="ABC1_TM_sf"/>
</dbReference>
<dbReference type="PANTHER" id="PTHR24221:SF248">
    <property type="entry name" value="ABC TRANSPORTER TRANSMEMBRANE REGION"/>
    <property type="match status" value="1"/>
</dbReference>
<name>D7DNT0_METV0</name>
<dbReference type="InterPro" id="IPR027417">
    <property type="entry name" value="P-loop_NTPase"/>
</dbReference>
<evidence type="ECO:0000259" key="15">
    <source>
        <dbReference type="PROSITE" id="PS50929"/>
    </source>
</evidence>
<keyword evidence="5" id="KW-0354">Hemolysis</keyword>
<dbReference type="AlphaFoldDB" id="D7DNT0"/>
<evidence type="ECO:0000256" key="8">
    <source>
        <dbReference type="ARBA" id="ARBA00022989"/>
    </source>
</evidence>
<dbReference type="GO" id="GO:0005524">
    <property type="term" value="F:ATP binding"/>
    <property type="evidence" value="ECO:0007669"/>
    <property type="project" value="UniProtKB-KW"/>
</dbReference>
<evidence type="ECO:0000256" key="3">
    <source>
        <dbReference type="ARBA" id="ARBA00022475"/>
    </source>
</evidence>
<dbReference type="InterPro" id="IPR017750">
    <property type="entry name" value="ATPase_T1SS"/>
</dbReference>
<dbReference type="GO" id="GO:0016887">
    <property type="term" value="F:ATP hydrolysis activity"/>
    <property type="evidence" value="ECO:0007669"/>
    <property type="project" value="InterPro"/>
</dbReference>
<dbReference type="FunFam" id="3.40.50.300:FF:000299">
    <property type="entry name" value="ABC transporter ATP-binding protein/permease"/>
    <property type="match status" value="1"/>
</dbReference>
<feature type="domain" description="ABC transporter" evidence="14">
    <location>
        <begin position="487"/>
        <end position="722"/>
    </location>
</feature>
<keyword evidence="18" id="KW-1185">Reference proteome</keyword>
<accession>D7DNT0</accession>
<dbReference type="KEGG" id="meh:M301_0713"/>
<dbReference type="Pfam" id="PF00664">
    <property type="entry name" value="ABC_membrane"/>
    <property type="match status" value="1"/>
</dbReference>